<protein>
    <submittedName>
        <fullName evidence="1">Uncharacterized protein</fullName>
    </submittedName>
</protein>
<proteinExistence type="predicted"/>
<evidence type="ECO:0000313" key="2">
    <source>
        <dbReference type="Proteomes" id="UP000028924"/>
    </source>
</evidence>
<name>A0A087STQ8_AUXPR</name>
<dbReference type="OrthoDB" id="1895912at2759"/>
<reference evidence="1 2" key="1">
    <citation type="journal article" date="2014" name="BMC Genomics">
        <title>Oil accumulation mechanisms of the oleaginous microalga Chlorella protothecoides revealed through its genome, transcriptomes, and proteomes.</title>
        <authorList>
            <person name="Gao C."/>
            <person name="Wang Y."/>
            <person name="Shen Y."/>
            <person name="Yan D."/>
            <person name="He X."/>
            <person name="Dai J."/>
            <person name="Wu Q."/>
        </authorList>
    </citation>
    <scope>NUCLEOTIDE SEQUENCE [LARGE SCALE GENOMIC DNA]</scope>
    <source>
        <strain evidence="1 2">0710</strain>
    </source>
</reference>
<dbReference type="KEGG" id="apro:F751_5468"/>
<dbReference type="EMBL" id="KL662187">
    <property type="protein sequence ID" value="KFM29112.1"/>
    <property type="molecule type" value="Genomic_DNA"/>
</dbReference>
<dbReference type="GeneID" id="23616859"/>
<accession>A0A087STQ8</accession>
<dbReference type="Proteomes" id="UP000028924">
    <property type="component" value="Unassembled WGS sequence"/>
</dbReference>
<sequence>MAARGRPSRVDQHDPKVRFSLPETVPVLHGQEPGAMLFAVGSRSVSIPDHGVAHRAGTSSEHTVPPTHRVNHRRSLLAAVPGFPILHLLLPRLAASQEAELVNKVSPLSNLLQSPAAFYRSRQQAGGGAKILAPIRGSRAGLERCRFILNDGGPNPYVAMLRLARSASMNCYLYEPNAGEGWEARASLIQQSLPFSDPCTLRLIYKNSITLNKDPALQQQGKVQLERLIRNFQLLDDMLERASQGDQAAVQQVPKILDDAIETNAGFEATILACLGL</sequence>
<dbReference type="RefSeq" id="XP_011402165.1">
    <property type="nucleotide sequence ID" value="XM_011403863.1"/>
</dbReference>
<gene>
    <name evidence="1" type="ORF">F751_5468</name>
</gene>
<organism evidence="1 2">
    <name type="scientific">Auxenochlorella protothecoides</name>
    <name type="common">Green microalga</name>
    <name type="synonym">Chlorella protothecoides</name>
    <dbReference type="NCBI Taxonomy" id="3075"/>
    <lineage>
        <taxon>Eukaryota</taxon>
        <taxon>Viridiplantae</taxon>
        <taxon>Chlorophyta</taxon>
        <taxon>core chlorophytes</taxon>
        <taxon>Trebouxiophyceae</taxon>
        <taxon>Chlorellales</taxon>
        <taxon>Chlorellaceae</taxon>
        <taxon>Auxenochlorella</taxon>
    </lineage>
</organism>
<evidence type="ECO:0000313" key="1">
    <source>
        <dbReference type="EMBL" id="KFM29112.1"/>
    </source>
</evidence>
<keyword evidence="2" id="KW-1185">Reference proteome</keyword>
<dbReference type="AlphaFoldDB" id="A0A087STQ8"/>